<protein>
    <submittedName>
        <fullName evidence="5">Aryl carrier-like protein</fullName>
    </submittedName>
</protein>
<evidence type="ECO:0000256" key="2">
    <source>
        <dbReference type="ARBA" id="ARBA00022450"/>
    </source>
</evidence>
<feature type="domain" description="Carrier" evidence="4">
    <location>
        <begin position="41"/>
        <end position="115"/>
    </location>
</feature>
<reference evidence="5 6" key="1">
    <citation type="submission" date="2020-08" db="EMBL/GenBank/DDBJ databases">
        <title>Genomic Encyclopedia of Type Strains, Phase IV (KMG-IV): sequencing the most valuable type-strain genomes for metagenomic binning, comparative biology and taxonomic classification.</title>
        <authorList>
            <person name="Goeker M."/>
        </authorList>
    </citation>
    <scope>NUCLEOTIDE SEQUENCE [LARGE SCALE GENOMIC DNA]</scope>
    <source>
        <strain evidence="5 6">YIM 65646</strain>
    </source>
</reference>
<evidence type="ECO:0000256" key="1">
    <source>
        <dbReference type="ARBA" id="ARBA00001957"/>
    </source>
</evidence>
<dbReference type="InterPro" id="IPR036736">
    <property type="entry name" value="ACP-like_sf"/>
</dbReference>
<dbReference type="EMBL" id="JACHGT010000017">
    <property type="protein sequence ID" value="MBB6038694.1"/>
    <property type="molecule type" value="Genomic_DNA"/>
</dbReference>
<dbReference type="Gene3D" id="3.30.300.30">
    <property type="match status" value="1"/>
</dbReference>
<dbReference type="Pfam" id="PF00550">
    <property type="entry name" value="PP-binding"/>
    <property type="match status" value="1"/>
</dbReference>
<name>A0A841FSB8_9ACTN</name>
<proteinExistence type="predicted"/>
<sequence length="151" mass="16455">MIPAIFIPLTTLPLNNNGKLDRNALPKPDNNRPQIQQKYQPPAPGIATTIANTWTQILGIHNIGANDNFFELGGDSILTIQVVSTLAKHGITITPRNIFEHQTINELTTIATHNTNTPTPTPTPQNNTPLVELTDEELAGLLRPDSNRGTP</sequence>
<dbReference type="PANTHER" id="PTHR45527">
    <property type="entry name" value="NONRIBOSOMAL PEPTIDE SYNTHETASE"/>
    <property type="match status" value="1"/>
</dbReference>
<dbReference type="SUPFAM" id="SSF56801">
    <property type="entry name" value="Acetyl-CoA synthetase-like"/>
    <property type="match status" value="1"/>
</dbReference>
<dbReference type="GO" id="GO:0031177">
    <property type="term" value="F:phosphopantetheine binding"/>
    <property type="evidence" value="ECO:0007669"/>
    <property type="project" value="TreeGrafter"/>
</dbReference>
<evidence type="ECO:0000259" key="4">
    <source>
        <dbReference type="PROSITE" id="PS50075"/>
    </source>
</evidence>
<dbReference type="Gene3D" id="1.10.1200.10">
    <property type="entry name" value="ACP-like"/>
    <property type="match status" value="1"/>
</dbReference>
<accession>A0A841FSB8</accession>
<dbReference type="InterPro" id="IPR006162">
    <property type="entry name" value="Ppantetheine_attach_site"/>
</dbReference>
<dbReference type="SUPFAM" id="SSF47336">
    <property type="entry name" value="ACP-like"/>
    <property type="match status" value="1"/>
</dbReference>
<dbReference type="AlphaFoldDB" id="A0A841FSB8"/>
<comment type="cofactor">
    <cofactor evidence="1">
        <name>pantetheine 4'-phosphate</name>
        <dbReference type="ChEBI" id="CHEBI:47942"/>
    </cofactor>
</comment>
<comment type="caution">
    <text evidence="5">The sequence shown here is derived from an EMBL/GenBank/DDBJ whole genome shotgun (WGS) entry which is preliminary data.</text>
</comment>
<dbReference type="PROSITE" id="PS50075">
    <property type="entry name" value="CARRIER"/>
    <property type="match status" value="1"/>
</dbReference>
<dbReference type="Proteomes" id="UP000548476">
    <property type="component" value="Unassembled WGS sequence"/>
</dbReference>
<keyword evidence="2" id="KW-0596">Phosphopantetheine</keyword>
<keyword evidence="3" id="KW-0597">Phosphoprotein</keyword>
<dbReference type="InterPro" id="IPR009081">
    <property type="entry name" value="PP-bd_ACP"/>
</dbReference>
<organism evidence="5 6">
    <name type="scientific">Phytomonospora endophytica</name>
    <dbReference type="NCBI Taxonomy" id="714109"/>
    <lineage>
        <taxon>Bacteria</taxon>
        <taxon>Bacillati</taxon>
        <taxon>Actinomycetota</taxon>
        <taxon>Actinomycetes</taxon>
        <taxon>Micromonosporales</taxon>
        <taxon>Micromonosporaceae</taxon>
        <taxon>Phytomonospora</taxon>
    </lineage>
</organism>
<gene>
    <name evidence="5" type="ORF">HNR73_006580</name>
</gene>
<evidence type="ECO:0000313" key="6">
    <source>
        <dbReference type="Proteomes" id="UP000548476"/>
    </source>
</evidence>
<keyword evidence="6" id="KW-1185">Reference proteome</keyword>
<evidence type="ECO:0000313" key="5">
    <source>
        <dbReference type="EMBL" id="MBB6038694.1"/>
    </source>
</evidence>
<dbReference type="PANTHER" id="PTHR45527:SF1">
    <property type="entry name" value="FATTY ACID SYNTHASE"/>
    <property type="match status" value="1"/>
</dbReference>
<dbReference type="PROSITE" id="PS00012">
    <property type="entry name" value="PHOSPHOPANTETHEINE"/>
    <property type="match status" value="1"/>
</dbReference>
<evidence type="ECO:0000256" key="3">
    <source>
        <dbReference type="ARBA" id="ARBA00022553"/>
    </source>
</evidence>
<dbReference type="GO" id="GO:0044550">
    <property type="term" value="P:secondary metabolite biosynthetic process"/>
    <property type="evidence" value="ECO:0007669"/>
    <property type="project" value="TreeGrafter"/>
</dbReference>
<dbReference type="InterPro" id="IPR045851">
    <property type="entry name" value="AMP-bd_C_sf"/>
</dbReference>
<dbReference type="GO" id="GO:0043041">
    <property type="term" value="P:amino acid activation for nonribosomal peptide biosynthetic process"/>
    <property type="evidence" value="ECO:0007669"/>
    <property type="project" value="TreeGrafter"/>
</dbReference>
<dbReference type="GO" id="GO:0005737">
    <property type="term" value="C:cytoplasm"/>
    <property type="evidence" value="ECO:0007669"/>
    <property type="project" value="TreeGrafter"/>
</dbReference>
<dbReference type="FunFam" id="1.10.1200.10:FF:000005">
    <property type="entry name" value="Nonribosomal peptide synthetase 1"/>
    <property type="match status" value="1"/>
</dbReference>